<proteinExistence type="predicted"/>
<keyword evidence="1" id="KW-0812">Transmembrane</keyword>
<accession>A0A8X7QCQ4</accession>
<evidence type="ECO:0000313" key="3">
    <source>
        <dbReference type="Proteomes" id="UP000886595"/>
    </source>
</evidence>
<evidence type="ECO:0000313" key="2">
    <source>
        <dbReference type="EMBL" id="KAG2266937.1"/>
    </source>
</evidence>
<keyword evidence="1" id="KW-1133">Transmembrane helix</keyword>
<name>A0A8X7QCQ4_BRACI</name>
<reference evidence="2 3" key="1">
    <citation type="submission" date="2020-02" db="EMBL/GenBank/DDBJ databases">
        <authorList>
            <person name="Ma Q."/>
            <person name="Huang Y."/>
            <person name="Song X."/>
            <person name="Pei D."/>
        </authorList>
    </citation>
    <scope>NUCLEOTIDE SEQUENCE [LARGE SCALE GENOMIC DNA]</scope>
    <source>
        <strain evidence="2">Sxm20200214</strain>
        <tissue evidence="2">Leaf</tissue>
    </source>
</reference>
<dbReference type="AlphaFoldDB" id="A0A8X7QCQ4"/>
<evidence type="ECO:0000256" key="1">
    <source>
        <dbReference type="SAM" id="Phobius"/>
    </source>
</evidence>
<organism evidence="2 3">
    <name type="scientific">Brassica carinata</name>
    <name type="common">Ethiopian mustard</name>
    <name type="synonym">Abyssinian cabbage</name>
    <dbReference type="NCBI Taxonomy" id="52824"/>
    <lineage>
        <taxon>Eukaryota</taxon>
        <taxon>Viridiplantae</taxon>
        <taxon>Streptophyta</taxon>
        <taxon>Embryophyta</taxon>
        <taxon>Tracheophyta</taxon>
        <taxon>Spermatophyta</taxon>
        <taxon>Magnoliopsida</taxon>
        <taxon>eudicotyledons</taxon>
        <taxon>Gunneridae</taxon>
        <taxon>Pentapetalae</taxon>
        <taxon>rosids</taxon>
        <taxon>malvids</taxon>
        <taxon>Brassicales</taxon>
        <taxon>Brassicaceae</taxon>
        <taxon>Brassiceae</taxon>
        <taxon>Brassica</taxon>
    </lineage>
</organism>
<dbReference type="Proteomes" id="UP000886595">
    <property type="component" value="Unassembled WGS sequence"/>
</dbReference>
<sequence>MVLHLQHSESSPLASLWNGLCGFVVLQAGVANALIQHEWRPKSLERLTLGQSRRVPRLGWDVTLSSLCGSACLLNFEILLRLKEKSVLKSEKGELEA</sequence>
<gene>
    <name evidence="2" type="ORF">Bca52824_074016</name>
</gene>
<keyword evidence="3" id="KW-1185">Reference proteome</keyword>
<feature type="transmembrane region" description="Helical" evidence="1">
    <location>
        <begin position="15"/>
        <end position="35"/>
    </location>
</feature>
<protein>
    <submittedName>
        <fullName evidence="2">Uncharacterized protein</fullName>
    </submittedName>
</protein>
<dbReference type="EMBL" id="JAAMPC010000014">
    <property type="protein sequence ID" value="KAG2266937.1"/>
    <property type="molecule type" value="Genomic_DNA"/>
</dbReference>
<keyword evidence="1" id="KW-0472">Membrane</keyword>
<comment type="caution">
    <text evidence="2">The sequence shown here is derived from an EMBL/GenBank/DDBJ whole genome shotgun (WGS) entry which is preliminary data.</text>
</comment>